<protein>
    <submittedName>
        <fullName evidence="2">E3 ubiquitin-protein ligase DZIP3</fullName>
    </submittedName>
</protein>
<feature type="domain" description="DZIP3-like HEPN" evidence="1">
    <location>
        <begin position="48"/>
        <end position="161"/>
    </location>
</feature>
<evidence type="ECO:0000313" key="2">
    <source>
        <dbReference type="EMBL" id="PFX21254.1"/>
    </source>
</evidence>
<name>A0A2B4RS39_STYPI</name>
<proteinExistence type="predicted"/>
<sequence length="486" mass="54919">MAVAPKPNEILRSTNGKDNFHRLTRLLISGGTELLRETFDSRCPPAVLPTILQNPATKKLLKAAKLTIPQRDCLYPSPGVYGKSTDCDVTLLFKLLRTICSLTPPVTGWDAQPSITDHSLEADLARIKYYRNTVYGHGKSDMEIEDDFQFLTLWREISEALDERYVEELCDWYRQDLEVKKSVEEVQETSRVIIEKVEDLTSAVGETKDVLMEKMNQFGDTVVEEIRSLSDLLGACQSIKEYQTSKNGTGSDKQAGVSRVSVPRAVEGFTKDGSRSEVLLDEITRKCDRIQSLEGELFHQTEKFRYMAKEIEDTLQEFETKEEEYFSNQLSSARRRLVVSILCTAGSISGFFLAFEPVLSLVNYLFTTAGTLYAATPLCSKKRGNDYNLLFRLSVKLQQSSGQFKEVLGDVKTNSVSYAQSLDDFVSYMNMVTHSGIQVCIPDILIEKYTLALRIRKEFPFDEIRKKAVDITKIGEVLFMSGHILA</sequence>
<evidence type="ECO:0000259" key="1">
    <source>
        <dbReference type="Pfam" id="PF18738"/>
    </source>
</evidence>
<dbReference type="EMBL" id="LSMT01000284">
    <property type="protein sequence ID" value="PFX21254.1"/>
    <property type="molecule type" value="Genomic_DNA"/>
</dbReference>
<dbReference type="PANTHER" id="PTHR46844:SF1">
    <property type="entry name" value="SLR5058 PROTEIN"/>
    <property type="match status" value="1"/>
</dbReference>
<dbReference type="InterPro" id="IPR041249">
    <property type="entry name" value="HEPN_DZIP3"/>
</dbReference>
<dbReference type="Pfam" id="PF18738">
    <property type="entry name" value="HEPN_DZIP3"/>
    <property type="match status" value="1"/>
</dbReference>
<reference evidence="3" key="1">
    <citation type="journal article" date="2017" name="bioRxiv">
        <title>Comparative analysis of the genomes of Stylophora pistillata and Acropora digitifera provides evidence for extensive differences between species of corals.</title>
        <authorList>
            <person name="Voolstra C.R."/>
            <person name="Li Y."/>
            <person name="Liew Y.J."/>
            <person name="Baumgarten S."/>
            <person name="Zoccola D."/>
            <person name="Flot J.-F."/>
            <person name="Tambutte S."/>
            <person name="Allemand D."/>
            <person name="Aranda M."/>
        </authorList>
    </citation>
    <scope>NUCLEOTIDE SEQUENCE [LARGE SCALE GENOMIC DNA]</scope>
</reference>
<keyword evidence="3" id="KW-1185">Reference proteome</keyword>
<comment type="caution">
    <text evidence="2">The sequence shown here is derived from an EMBL/GenBank/DDBJ whole genome shotgun (WGS) entry which is preliminary data.</text>
</comment>
<gene>
    <name evidence="2" type="primary">Dzip3</name>
    <name evidence="2" type="ORF">AWC38_SpisGene14269</name>
</gene>
<dbReference type="PANTHER" id="PTHR46844">
    <property type="entry name" value="SLR5058 PROTEIN"/>
    <property type="match status" value="1"/>
</dbReference>
<dbReference type="AlphaFoldDB" id="A0A2B4RS39"/>
<dbReference type="Proteomes" id="UP000225706">
    <property type="component" value="Unassembled WGS sequence"/>
</dbReference>
<evidence type="ECO:0000313" key="3">
    <source>
        <dbReference type="Proteomes" id="UP000225706"/>
    </source>
</evidence>
<organism evidence="2 3">
    <name type="scientific">Stylophora pistillata</name>
    <name type="common">Smooth cauliflower coral</name>
    <dbReference type="NCBI Taxonomy" id="50429"/>
    <lineage>
        <taxon>Eukaryota</taxon>
        <taxon>Metazoa</taxon>
        <taxon>Cnidaria</taxon>
        <taxon>Anthozoa</taxon>
        <taxon>Hexacorallia</taxon>
        <taxon>Scleractinia</taxon>
        <taxon>Astrocoeniina</taxon>
        <taxon>Pocilloporidae</taxon>
        <taxon>Stylophora</taxon>
    </lineage>
</organism>
<accession>A0A2B4RS39</accession>